<feature type="domain" description="Chalcone/stilbene synthase C-terminal" evidence="9">
    <location>
        <begin position="102"/>
        <end position="156"/>
    </location>
</feature>
<comment type="pathway">
    <text evidence="2">Secondary metabolite biosynthesis; flavonoid biosynthesis.</text>
</comment>
<dbReference type="InterPro" id="IPR016039">
    <property type="entry name" value="Thiolase-like"/>
</dbReference>
<feature type="domain" description="Chalcone/stilbene synthase N-terminal" evidence="8">
    <location>
        <begin position="1"/>
        <end position="92"/>
    </location>
</feature>
<evidence type="ECO:0000259" key="8">
    <source>
        <dbReference type="Pfam" id="PF00195"/>
    </source>
</evidence>
<comment type="similarity">
    <text evidence="3 6">Belongs to the thiolase-like superfamily. Chalcone/stilbene synthases family.</text>
</comment>
<evidence type="ECO:0000256" key="2">
    <source>
        <dbReference type="ARBA" id="ARBA00004966"/>
    </source>
</evidence>
<dbReference type="Proteomes" id="UP001291623">
    <property type="component" value="Unassembled WGS sequence"/>
</dbReference>
<evidence type="ECO:0000313" key="11">
    <source>
        <dbReference type="Proteomes" id="UP001291623"/>
    </source>
</evidence>
<dbReference type="InterPro" id="IPR012328">
    <property type="entry name" value="Chalcone/stilbene_synt_C"/>
</dbReference>
<keyword evidence="5" id="KW-0284">Flavonoid biosynthesis</keyword>
<keyword evidence="6" id="KW-0012">Acyltransferase</keyword>
<organism evidence="10 11">
    <name type="scientific">Anisodus tanguticus</name>
    <dbReference type="NCBI Taxonomy" id="243964"/>
    <lineage>
        <taxon>Eukaryota</taxon>
        <taxon>Viridiplantae</taxon>
        <taxon>Streptophyta</taxon>
        <taxon>Embryophyta</taxon>
        <taxon>Tracheophyta</taxon>
        <taxon>Spermatophyta</taxon>
        <taxon>Magnoliopsida</taxon>
        <taxon>eudicotyledons</taxon>
        <taxon>Gunneridae</taxon>
        <taxon>Pentapetalae</taxon>
        <taxon>asterids</taxon>
        <taxon>lamiids</taxon>
        <taxon>Solanales</taxon>
        <taxon>Solanaceae</taxon>
        <taxon>Solanoideae</taxon>
        <taxon>Hyoscyameae</taxon>
        <taxon>Anisodus</taxon>
    </lineage>
</organism>
<comment type="caution">
    <text evidence="10">The sequence shown here is derived from an EMBL/GenBank/DDBJ whole genome shotgun (WGS) entry which is preliminary data.</text>
</comment>
<dbReference type="EMBL" id="JAVYJV010000003">
    <property type="protein sequence ID" value="KAK4374190.1"/>
    <property type="molecule type" value="Genomic_DNA"/>
</dbReference>
<accession>A0AAE1SQC7</accession>
<dbReference type="GO" id="GO:0009813">
    <property type="term" value="P:flavonoid biosynthetic process"/>
    <property type="evidence" value="ECO:0007669"/>
    <property type="project" value="UniProtKB-KW"/>
</dbReference>
<evidence type="ECO:0000256" key="5">
    <source>
        <dbReference type="ARBA" id="ARBA00023241"/>
    </source>
</evidence>
<dbReference type="GO" id="GO:0030639">
    <property type="term" value="P:polyketide biosynthetic process"/>
    <property type="evidence" value="ECO:0007669"/>
    <property type="project" value="TreeGrafter"/>
</dbReference>
<feature type="region of interest" description="Disordered" evidence="7">
    <location>
        <begin position="175"/>
        <end position="196"/>
    </location>
</feature>
<dbReference type="Gene3D" id="3.40.47.10">
    <property type="match status" value="1"/>
</dbReference>
<comment type="function">
    <text evidence="1">The primary product of this enzyme is 4,2',4',6'-tetrahydroxychalcone (also termed naringenin-chalcone or chalcone) which can under specific conditions spontaneously isomerize into naringenin.</text>
</comment>
<dbReference type="GO" id="GO:0016210">
    <property type="term" value="F:naringenin-chalcone synthase activity"/>
    <property type="evidence" value="ECO:0007669"/>
    <property type="project" value="UniProtKB-EC"/>
</dbReference>
<dbReference type="InterPro" id="IPR011141">
    <property type="entry name" value="Polyketide_synthase_type-III"/>
</dbReference>
<evidence type="ECO:0000256" key="6">
    <source>
        <dbReference type="RuleBase" id="RU003633"/>
    </source>
</evidence>
<dbReference type="InterPro" id="IPR001099">
    <property type="entry name" value="Chalcone/stilbene_synt_N"/>
</dbReference>
<reference evidence="10" key="1">
    <citation type="submission" date="2023-12" db="EMBL/GenBank/DDBJ databases">
        <title>Genome assembly of Anisodus tanguticus.</title>
        <authorList>
            <person name="Wang Y.-J."/>
        </authorList>
    </citation>
    <scope>NUCLEOTIDE SEQUENCE</scope>
    <source>
        <strain evidence="10">KB-2021</strain>
        <tissue evidence="10">Leaf</tissue>
    </source>
</reference>
<evidence type="ECO:0000256" key="4">
    <source>
        <dbReference type="ARBA" id="ARBA00012975"/>
    </source>
</evidence>
<evidence type="ECO:0000259" key="9">
    <source>
        <dbReference type="Pfam" id="PF02797"/>
    </source>
</evidence>
<dbReference type="PANTHER" id="PTHR11877:SF104">
    <property type="entry name" value="CHALCONE SYNTHASE"/>
    <property type="match status" value="1"/>
</dbReference>
<evidence type="ECO:0000256" key="3">
    <source>
        <dbReference type="ARBA" id="ARBA00005531"/>
    </source>
</evidence>
<dbReference type="SUPFAM" id="SSF53901">
    <property type="entry name" value="Thiolase-like"/>
    <property type="match status" value="2"/>
</dbReference>
<dbReference type="PANTHER" id="PTHR11877">
    <property type="entry name" value="HYDROXYMETHYLGLUTARYL-COA SYNTHASE"/>
    <property type="match status" value="1"/>
</dbReference>
<sequence>MPRADYQLIKLLSLGPSVQRLMTYQQGCFAGGTMIRLAKDLAENNKGARILVVCVESSAIGFRGPSKSNVDNLVAQALFGDEAAAIIIGSDPKPSVEMPVFEIVSVAQSFVPNGDCHLALHLCGMDLTFHCTKGVPPTIAKNVRELLNKGIGAFGNFKLELTSLDSSPRRECNCGSSGKRIGPRAQEVTGHEEYSS</sequence>
<dbReference type="Pfam" id="PF00195">
    <property type="entry name" value="Chal_sti_synt_N"/>
    <property type="match status" value="1"/>
</dbReference>
<evidence type="ECO:0000256" key="1">
    <source>
        <dbReference type="ARBA" id="ARBA00002969"/>
    </source>
</evidence>
<dbReference type="EC" id="2.3.1.74" evidence="4"/>
<keyword evidence="6" id="KW-0808">Transferase</keyword>
<dbReference type="Pfam" id="PF02797">
    <property type="entry name" value="Chal_sti_synt_C"/>
    <property type="match status" value="1"/>
</dbReference>
<dbReference type="AlphaFoldDB" id="A0AAE1SQC7"/>
<protein>
    <recommendedName>
        <fullName evidence="4">chalcone synthase</fullName>
        <ecNumber evidence="4">2.3.1.74</ecNumber>
    </recommendedName>
</protein>
<gene>
    <name evidence="10" type="ORF">RND71_004867</name>
</gene>
<evidence type="ECO:0000313" key="10">
    <source>
        <dbReference type="EMBL" id="KAK4374190.1"/>
    </source>
</evidence>
<name>A0AAE1SQC7_9SOLA</name>
<evidence type="ECO:0000256" key="7">
    <source>
        <dbReference type="SAM" id="MobiDB-lite"/>
    </source>
</evidence>
<proteinExistence type="inferred from homology"/>
<keyword evidence="11" id="KW-1185">Reference proteome</keyword>